<protein>
    <recommendedName>
        <fullName evidence="7">THAP-type domain-containing protein</fullName>
    </recommendedName>
</protein>
<evidence type="ECO:0000256" key="5">
    <source>
        <dbReference type="PROSITE-ProRule" id="PRU00309"/>
    </source>
</evidence>
<dbReference type="PROSITE" id="PS50950">
    <property type="entry name" value="ZF_THAP"/>
    <property type="match status" value="1"/>
</dbReference>
<keyword evidence="9" id="KW-1185">Reference proteome</keyword>
<feature type="compositionally biased region" description="Acidic residues" evidence="6">
    <location>
        <begin position="68"/>
        <end position="79"/>
    </location>
</feature>
<sequence>SSTSVIERSDEGEIAAERHRLENGLKEPPTTQFFPPYPEDDDDEAKDENKLMHGLKDPPKTQYFPPYPEDDDDEEEEEAENQRQSSSAVIGRSDKREVAEEPVQLRKCIVCNVICCLNEMLPFTADEYKRTRWVKSVRWTTQGRKSLMELLSTTESPYLCASHFLPTDINHHSSHIDLRPDAMPIFL</sequence>
<evidence type="ECO:0000256" key="2">
    <source>
        <dbReference type="ARBA" id="ARBA00022771"/>
    </source>
</evidence>
<comment type="caution">
    <text evidence="8">The sequence shown here is derived from an EMBL/GenBank/DDBJ whole genome shotgun (WGS) entry which is preliminary data.</text>
</comment>
<name>A0AAN5CCC2_9BILA</name>
<dbReference type="GO" id="GO:0003677">
    <property type="term" value="F:DNA binding"/>
    <property type="evidence" value="ECO:0007669"/>
    <property type="project" value="UniProtKB-UniRule"/>
</dbReference>
<evidence type="ECO:0000259" key="7">
    <source>
        <dbReference type="PROSITE" id="PS50950"/>
    </source>
</evidence>
<dbReference type="SUPFAM" id="SSF57716">
    <property type="entry name" value="Glucocorticoid receptor-like (DNA-binding domain)"/>
    <property type="match status" value="1"/>
</dbReference>
<evidence type="ECO:0000256" key="3">
    <source>
        <dbReference type="ARBA" id="ARBA00022833"/>
    </source>
</evidence>
<dbReference type="AlphaFoldDB" id="A0AAN5CCC2"/>
<feature type="non-terminal residue" evidence="8">
    <location>
        <position position="187"/>
    </location>
</feature>
<proteinExistence type="predicted"/>
<dbReference type="GO" id="GO:0008270">
    <property type="term" value="F:zinc ion binding"/>
    <property type="evidence" value="ECO:0007669"/>
    <property type="project" value="UniProtKB-KW"/>
</dbReference>
<evidence type="ECO:0000256" key="6">
    <source>
        <dbReference type="SAM" id="MobiDB-lite"/>
    </source>
</evidence>
<dbReference type="EMBL" id="BTRK01000002">
    <property type="protein sequence ID" value="GMR38132.1"/>
    <property type="molecule type" value="Genomic_DNA"/>
</dbReference>
<reference evidence="9" key="1">
    <citation type="submission" date="2022-10" db="EMBL/GenBank/DDBJ databases">
        <title>Genome assembly of Pristionchus species.</title>
        <authorList>
            <person name="Yoshida K."/>
            <person name="Sommer R.J."/>
        </authorList>
    </citation>
    <scope>NUCLEOTIDE SEQUENCE [LARGE SCALE GENOMIC DNA]</scope>
    <source>
        <strain evidence="9">RS5460</strain>
    </source>
</reference>
<feature type="non-terminal residue" evidence="8">
    <location>
        <position position="1"/>
    </location>
</feature>
<evidence type="ECO:0000313" key="8">
    <source>
        <dbReference type="EMBL" id="GMR38132.1"/>
    </source>
</evidence>
<organism evidence="8 9">
    <name type="scientific">Pristionchus mayeri</name>
    <dbReference type="NCBI Taxonomy" id="1317129"/>
    <lineage>
        <taxon>Eukaryota</taxon>
        <taxon>Metazoa</taxon>
        <taxon>Ecdysozoa</taxon>
        <taxon>Nematoda</taxon>
        <taxon>Chromadorea</taxon>
        <taxon>Rhabditida</taxon>
        <taxon>Rhabditina</taxon>
        <taxon>Diplogasteromorpha</taxon>
        <taxon>Diplogasteroidea</taxon>
        <taxon>Neodiplogasteridae</taxon>
        <taxon>Pristionchus</taxon>
    </lineage>
</organism>
<evidence type="ECO:0000256" key="1">
    <source>
        <dbReference type="ARBA" id="ARBA00022723"/>
    </source>
</evidence>
<feature type="domain" description="THAP-type" evidence="7">
    <location>
        <begin position="104"/>
        <end position="187"/>
    </location>
</feature>
<gene>
    <name evidence="8" type="ORF">PMAYCL1PPCAC_08327</name>
</gene>
<accession>A0AAN5CCC2</accession>
<keyword evidence="2 5" id="KW-0863">Zinc-finger</keyword>
<feature type="region of interest" description="Disordered" evidence="6">
    <location>
        <begin position="1"/>
        <end position="96"/>
    </location>
</feature>
<feature type="compositionally biased region" description="Basic and acidic residues" evidence="6">
    <location>
        <begin position="7"/>
        <end position="25"/>
    </location>
</feature>
<keyword evidence="1" id="KW-0479">Metal-binding</keyword>
<dbReference type="Proteomes" id="UP001328107">
    <property type="component" value="Unassembled WGS sequence"/>
</dbReference>
<dbReference type="InterPro" id="IPR006612">
    <property type="entry name" value="THAP_Znf"/>
</dbReference>
<evidence type="ECO:0000313" key="9">
    <source>
        <dbReference type="Proteomes" id="UP001328107"/>
    </source>
</evidence>
<keyword evidence="3" id="KW-0862">Zinc</keyword>
<feature type="compositionally biased region" description="Basic and acidic residues" evidence="6">
    <location>
        <begin position="47"/>
        <end position="59"/>
    </location>
</feature>
<evidence type="ECO:0000256" key="4">
    <source>
        <dbReference type="ARBA" id="ARBA00023125"/>
    </source>
</evidence>
<keyword evidence="4 5" id="KW-0238">DNA-binding</keyword>